<keyword evidence="2" id="KW-1185">Reference proteome</keyword>
<proteinExistence type="predicted"/>
<gene>
    <name evidence="1" type="ORF">SCALOS_LOCUS1894</name>
</gene>
<dbReference type="EMBL" id="CAJVPM010001491">
    <property type="protein sequence ID" value="CAG8467758.1"/>
    <property type="molecule type" value="Genomic_DNA"/>
</dbReference>
<sequence>MDSIICDVVPSIRGENKLVIEGHLMVKDRSRNNTYYWYCEKRFTLFCGARAVTKFDRAISNIKERTHQTYDKPARIIQDTTSSILQEVHSCLLSRGALQQTIQRIRHSDLPAEPQFLDDLDEFQNILCKGCHFHLAQNVYRRVQTVGLTTRYSTDENFSLLIRQLPALAFLPSNEIPQAFNQLKNIMPIEAIGPLFPPDLWSVVDNIESHIPRTSNPVEAWHRRWNTLLGNTHLGVFRMIKEIQKEQNQVQLDIESVIRGAPHPPQRRHNREHEARIQRI</sequence>
<evidence type="ECO:0000313" key="2">
    <source>
        <dbReference type="Proteomes" id="UP000789860"/>
    </source>
</evidence>
<protein>
    <submittedName>
        <fullName evidence="1">9887_t:CDS:1</fullName>
    </submittedName>
</protein>
<dbReference type="Proteomes" id="UP000789860">
    <property type="component" value="Unassembled WGS sequence"/>
</dbReference>
<comment type="caution">
    <text evidence="1">The sequence shown here is derived from an EMBL/GenBank/DDBJ whole genome shotgun (WGS) entry which is preliminary data.</text>
</comment>
<organism evidence="1 2">
    <name type="scientific">Scutellospora calospora</name>
    <dbReference type="NCBI Taxonomy" id="85575"/>
    <lineage>
        <taxon>Eukaryota</taxon>
        <taxon>Fungi</taxon>
        <taxon>Fungi incertae sedis</taxon>
        <taxon>Mucoromycota</taxon>
        <taxon>Glomeromycotina</taxon>
        <taxon>Glomeromycetes</taxon>
        <taxon>Diversisporales</taxon>
        <taxon>Gigasporaceae</taxon>
        <taxon>Scutellospora</taxon>
    </lineage>
</organism>
<evidence type="ECO:0000313" key="1">
    <source>
        <dbReference type="EMBL" id="CAG8467758.1"/>
    </source>
</evidence>
<name>A0ACA9KEH1_9GLOM</name>
<reference evidence="1" key="1">
    <citation type="submission" date="2021-06" db="EMBL/GenBank/DDBJ databases">
        <authorList>
            <person name="Kallberg Y."/>
            <person name="Tangrot J."/>
            <person name="Rosling A."/>
        </authorList>
    </citation>
    <scope>NUCLEOTIDE SEQUENCE</scope>
    <source>
        <strain evidence="1">AU212A</strain>
    </source>
</reference>
<accession>A0ACA9KEH1</accession>